<evidence type="ECO:0000313" key="3">
    <source>
        <dbReference type="Proteomes" id="UP000305546"/>
    </source>
</evidence>
<comment type="caution">
    <text evidence="2">The sequence shown here is derived from an EMBL/GenBank/DDBJ whole genome shotgun (WGS) entry which is preliminary data.</text>
</comment>
<protein>
    <recommendedName>
        <fullName evidence="4">DUF3558 domain-containing protein</fullName>
    </recommendedName>
</protein>
<dbReference type="OrthoDB" id="4445816at2"/>
<sequence length="319" mass="33407">MSRLPLVALLAVLLTACTATVSPTLPQQTAPAPPPAPAPLTAEQALGNLTNIDYCSLLDLDAARKAGATELGSRIESLGYCGAHAMLDGHGIDLIVGSLASGSADPGRVRDPAKILDQGLRVERPGKTWDYSCIRYLTFADGTHLMAATDFSPQITGTPDQLARLCVVDSAVLDGLISAVQHNKATHVTYPAGSFGALDPCTILQNPRPLLPLSGAFESVPVPAHHRCTWLDRTNGSQIELLLEYGVLPGNINTMIGGRPSLSVQTDASSCVIRTDLGPAPIAGEHELATLTTYLPTNPDGCSTATTLATDAWPRLPAH</sequence>
<evidence type="ECO:0000256" key="1">
    <source>
        <dbReference type="SAM" id="SignalP"/>
    </source>
</evidence>
<organism evidence="2 3">
    <name type="scientific">Amycolatopsis alkalitolerans</name>
    <dbReference type="NCBI Taxonomy" id="2547244"/>
    <lineage>
        <taxon>Bacteria</taxon>
        <taxon>Bacillati</taxon>
        <taxon>Actinomycetota</taxon>
        <taxon>Actinomycetes</taxon>
        <taxon>Pseudonocardiales</taxon>
        <taxon>Pseudonocardiaceae</taxon>
        <taxon>Amycolatopsis</taxon>
    </lineage>
</organism>
<dbReference type="EMBL" id="VDFW01000012">
    <property type="protein sequence ID" value="TNC25096.1"/>
    <property type="molecule type" value="Genomic_DNA"/>
</dbReference>
<reference evidence="2 3" key="1">
    <citation type="submission" date="2019-06" db="EMBL/GenBank/DDBJ databases">
        <title>Amycolatopsis alkalitolerans sp. nov., isolated from Gastrodia elata Blume.</title>
        <authorList>
            <person name="Narsing Rao M.P."/>
            <person name="Li W.J."/>
        </authorList>
    </citation>
    <scope>NUCLEOTIDE SEQUENCE [LARGE SCALE GENOMIC DNA]</scope>
    <source>
        <strain evidence="2 3">SYSUP0005</strain>
    </source>
</reference>
<dbReference type="PROSITE" id="PS51257">
    <property type="entry name" value="PROKAR_LIPOPROTEIN"/>
    <property type="match status" value="1"/>
</dbReference>
<evidence type="ECO:0000313" key="2">
    <source>
        <dbReference type="EMBL" id="TNC25096.1"/>
    </source>
</evidence>
<gene>
    <name evidence="2" type="ORF">FG385_15730</name>
</gene>
<keyword evidence="1" id="KW-0732">Signal</keyword>
<evidence type="ECO:0008006" key="4">
    <source>
        <dbReference type="Google" id="ProtNLM"/>
    </source>
</evidence>
<feature type="chain" id="PRO_5038467955" description="DUF3558 domain-containing protein" evidence="1">
    <location>
        <begin position="22"/>
        <end position="319"/>
    </location>
</feature>
<feature type="signal peptide" evidence="1">
    <location>
        <begin position="1"/>
        <end position="21"/>
    </location>
</feature>
<dbReference type="Proteomes" id="UP000305546">
    <property type="component" value="Unassembled WGS sequence"/>
</dbReference>
<keyword evidence="3" id="KW-1185">Reference proteome</keyword>
<accession>A0A5C4LZ22</accession>
<dbReference type="RefSeq" id="WP_139097484.1">
    <property type="nucleotide sequence ID" value="NZ_VDFW01000012.1"/>
</dbReference>
<dbReference type="AlphaFoldDB" id="A0A5C4LZ22"/>
<name>A0A5C4LZ22_9PSEU</name>
<proteinExistence type="predicted"/>